<keyword evidence="10 16" id="KW-0851">Voltage-gated channel</keyword>
<evidence type="ECO:0000256" key="10">
    <source>
        <dbReference type="ARBA" id="ARBA00022882"/>
    </source>
</evidence>
<evidence type="ECO:0000256" key="17">
    <source>
        <dbReference type="SAM" id="MobiDB-lite"/>
    </source>
</evidence>
<dbReference type="SUPFAM" id="SSF81324">
    <property type="entry name" value="Voltage-gated potassium channels"/>
    <property type="match status" value="1"/>
</dbReference>
<evidence type="ECO:0000313" key="20">
    <source>
        <dbReference type="EMBL" id="AAM18875.1"/>
    </source>
</evidence>
<dbReference type="PROSITE" id="PS50222">
    <property type="entry name" value="EF_HAND_2"/>
    <property type="match status" value="1"/>
</dbReference>
<evidence type="ECO:0000256" key="2">
    <source>
        <dbReference type="ARBA" id="ARBA00022448"/>
    </source>
</evidence>
<keyword evidence="12" id="KW-0406">Ion transport</keyword>
<feature type="non-terminal residue" evidence="20">
    <location>
        <position position="1"/>
    </location>
</feature>
<dbReference type="InterPro" id="IPR002048">
    <property type="entry name" value="EF_hand_dom"/>
</dbReference>
<comment type="subcellular location">
    <subcellularLocation>
        <location evidence="1 16">Membrane</location>
        <topology evidence="1 16">Multi-pass membrane protein</topology>
    </subcellularLocation>
</comment>
<dbReference type="PANTHER" id="PTHR45628:SF7">
    <property type="entry name" value="VOLTAGE-DEPENDENT CALCIUM CHANNEL TYPE A SUBUNIT ALPHA-1"/>
    <property type="match status" value="1"/>
</dbReference>
<keyword evidence="13 18" id="KW-0472">Membrane</keyword>
<evidence type="ECO:0000256" key="18">
    <source>
        <dbReference type="SAM" id="Phobius"/>
    </source>
</evidence>
<dbReference type="Pfam" id="PF16905">
    <property type="entry name" value="GPHH"/>
    <property type="match status" value="1"/>
</dbReference>
<keyword evidence="8" id="KW-0677">Repeat</keyword>
<dbReference type="FunFam" id="1.10.287.70:FF:000023">
    <property type="entry name" value="Voltage-dependent R-type calcium channel subunit alpha"/>
    <property type="match status" value="1"/>
</dbReference>
<dbReference type="GO" id="GO:0005509">
    <property type="term" value="F:calcium ion binding"/>
    <property type="evidence" value="ECO:0007669"/>
    <property type="project" value="InterPro"/>
</dbReference>
<dbReference type="Gene3D" id="1.10.238.10">
    <property type="entry name" value="EF-hand"/>
    <property type="match status" value="1"/>
</dbReference>
<keyword evidence="11 18" id="KW-1133">Transmembrane helix</keyword>
<evidence type="ECO:0000256" key="14">
    <source>
        <dbReference type="ARBA" id="ARBA00023180"/>
    </source>
</evidence>
<evidence type="ECO:0000259" key="19">
    <source>
        <dbReference type="PROSITE" id="PS50222"/>
    </source>
</evidence>
<reference evidence="20" key="1">
    <citation type="journal article" date="2002" name="Nat. Genet.">
        <title>Evidence of en bloc duplication in vertebrate genomes.</title>
        <authorList>
            <person name="Abi-Rached L."/>
            <person name="Gilles A."/>
            <person name="Shiina T."/>
            <person name="Pontarotti P."/>
            <person name="Inoko H."/>
        </authorList>
    </citation>
    <scope>NUCLEOTIDE SEQUENCE</scope>
</reference>
<keyword evidence="3" id="KW-0597">Phosphoprotein</keyword>
<dbReference type="EMBL" id="AF391290">
    <property type="protein sequence ID" value="AAM18875.1"/>
    <property type="molecule type" value="Genomic_DNA"/>
</dbReference>
<evidence type="ECO:0000256" key="6">
    <source>
        <dbReference type="ARBA" id="ARBA00022692"/>
    </source>
</evidence>
<feature type="region of interest" description="Disordered" evidence="17">
    <location>
        <begin position="706"/>
        <end position="754"/>
    </location>
</feature>
<evidence type="ECO:0000256" key="3">
    <source>
        <dbReference type="ARBA" id="ARBA00022553"/>
    </source>
</evidence>
<evidence type="ECO:0000256" key="9">
    <source>
        <dbReference type="ARBA" id="ARBA00022837"/>
    </source>
</evidence>
<evidence type="ECO:0000256" key="1">
    <source>
        <dbReference type="ARBA" id="ARBA00004141"/>
    </source>
</evidence>
<proteinExistence type="inferred from homology"/>
<dbReference type="SMART" id="SM01062">
    <property type="entry name" value="Ca_chan_IQ"/>
    <property type="match status" value="1"/>
</dbReference>
<evidence type="ECO:0000256" key="16">
    <source>
        <dbReference type="RuleBase" id="RU003808"/>
    </source>
</evidence>
<dbReference type="InterPro" id="IPR031649">
    <property type="entry name" value="GPHH_dom"/>
</dbReference>
<dbReference type="Pfam" id="PF00520">
    <property type="entry name" value="Ion_trans"/>
    <property type="match status" value="1"/>
</dbReference>
<dbReference type="PANTHER" id="PTHR45628">
    <property type="entry name" value="VOLTAGE-DEPENDENT CALCIUM CHANNEL TYPE A SUBUNIT ALPHA-1"/>
    <property type="match status" value="1"/>
</dbReference>
<evidence type="ECO:0000256" key="7">
    <source>
        <dbReference type="ARBA" id="ARBA00022723"/>
    </source>
</evidence>
<organism evidence="20">
    <name type="scientific">Branchiostoma floridae</name>
    <name type="common">Florida lancelet</name>
    <name type="synonym">Amphioxus</name>
    <dbReference type="NCBI Taxonomy" id="7739"/>
    <lineage>
        <taxon>Eukaryota</taxon>
        <taxon>Metazoa</taxon>
        <taxon>Chordata</taxon>
        <taxon>Cephalochordata</taxon>
        <taxon>Leptocardii</taxon>
        <taxon>Amphioxiformes</taxon>
        <taxon>Branchiostomatidae</taxon>
        <taxon>Branchiostoma</taxon>
    </lineage>
</organism>
<dbReference type="AlphaFoldDB" id="Q8T769"/>
<dbReference type="InterPro" id="IPR005821">
    <property type="entry name" value="Ion_trans_dom"/>
</dbReference>
<dbReference type="Gene3D" id="1.20.120.350">
    <property type="entry name" value="Voltage-gated potassium channels. Chain C"/>
    <property type="match status" value="1"/>
</dbReference>
<keyword evidence="14" id="KW-0325">Glycoprotein</keyword>
<evidence type="ECO:0000256" key="15">
    <source>
        <dbReference type="ARBA" id="ARBA00023303"/>
    </source>
</evidence>
<dbReference type="GO" id="GO:0005245">
    <property type="term" value="F:voltage-gated calcium channel activity"/>
    <property type="evidence" value="ECO:0007669"/>
    <property type="project" value="InterPro"/>
</dbReference>
<feature type="transmembrane region" description="Helical" evidence="18">
    <location>
        <begin position="58"/>
        <end position="86"/>
    </location>
</feature>
<dbReference type="PRINTS" id="PR00167">
    <property type="entry name" value="CACHANNEL"/>
</dbReference>
<dbReference type="Gene3D" id="1.10.287.70">
    <property type="match status" value="1"/>
</dbReference>
<feature type="compositionally biased region" description="Polar residues" evidence="17">
    <location>
        <begin position="532"/>
        <end position="545"/>
    </location>
</feature>
<accession>Q8T769</accession>
<dbReference type="InterPro" id="IPR014873">
    <property type="entry name" value="VDCC_a1su_IQ"/>
</dbReference>
<feature type="transmembrane region" description="Helical" evidence="18">
    <location>
        <begin position="12"/>
        <end position="37"/>
    </location>
</feature>
<evidence type="ECO:0000256" key="5">
    <source>
        <dbReference type="ARBA" id="ARBA00022673"/>
    </source>
</evidence>
<keyword evidence="9 16" id="KW-0106">Calcium</keyword>
<protein>
    <recommendedName>
        <fullName evidence="19">EF-hand domain-containing protein</fullName>
    </recommendedName>
</protein>
<name>Q8T769_BRAFL</name>
<keyword evidence="7" id="KW-0479">Metal-binding</keyword>
<keyword evidence="6 18" id="KW-0812">Transmembrane</keyword>
<sequence length="754" mass="85563">NYFRDAWNVFDFITVVGSVTDILVSNFGDNFISLSFLRLFRAARLIKLLRQGETIRTLLWTFIQSFKALPYVVLLIAMLLFIYAIVGMQVFGNIALDDETEIHRHNNFRTFIQGLMVLFRCATGEAWQEIMLSCLPGAECDAQSEDPGPNCGSTFAYFYFTSFIFLCSFLMLNLFVAVIMDNFDYLTRDTSILGPHHLEEYIRVWADFDPGATGRISYTDMFDLLKQLNPPLGFGRKCPARVAYKRLIRMNMAVDDNKTVHFTTTLFALIRTSLNIKIDKPELQNKADRELRDALINTWPQVPRKTIDMLMPPDEGTEQTSTIDEHNTFLSWSLNVTELRKDRLTVGKIYGALLLHDYFKQWKAKKLKEQSSFFQRMINTFTPSKEDVRAENAGPALPGAQQPKLFGNANLNVPDRDAIEMRPLENNTRTIETEPSRSTSMSKFGAPQYDRDAVRRSASMQANGRTGHPAVQQETNVDAPLPPRAVPQQPHLYSQHEPHVTANMARPQEPYSAPHEIQTRPSPAHRHDLAIPQTTVTRTHSSNYLQDEEPGRQQRRMLPTLPVSRSGILSVGNHSPPKKSSPPRTPPNHTPTRRKRSASPDPANPRIPAPSHGLTSGYAQPRYPHNDAPRQRPSRASASMVCQSPSPEDDLAYEYMPHQSPSVNSELYYVEDNNYEQEGPFPDEELDELQYDNTLDYLTFEVAAATSNSPMSQQNSPEMYGSEGSYRKRNMPARQDSSGIGRSYSDSDEESDWC</sequence>
<feature type="compositionally biased region" description="Pro residues" evidence="17">
    <location>
        <begin position="579"/>
        <end position="589"/>
    </location>
</feature>
<feature type="domain" description="EF-hand" evidence="19">
    <location>
        <begin position="196"/>
        <end position="231"/>
    </location>
</feature>
<feature type="region of interest" description="Disordered" evidence="17">
    <location>
        <begin position="426"/>
        <end position="451"/>
    </location>
</feature>
<evidence type="ECO:0000256" key="4">
    <source>
        <dbReference type="ARBA" id="ARBA00022568"/>
    </source>
</evidence>
<dbReference type="InterPro" id="IPR027359">
    <property type="entry name" value="Volt_channel_dom_sf"/>
</dbReference>
<feature type="transmembrane region" description="Helical" evidence="18">
    <location>
        <begin position="156"/>
        <end position="179"/>
    </location>
</feature>
<evidence type="ECO:0000256" key="11">
    <source>
        <dbReference type="ARBA" id="ARBA00022989"/>
    </source>
</evidence>
<dbReference type="FunFam" id="1.10.238.10:FF:000063">
    <property type="entry name" value="Voltage-dependent N-type calcium channel subunit alpha"/>
    <property type="match status" value="1"/>
</dbReference>
<evidence type="ECO:0000256" key="12">
    <source>
        <dbReference type="ARBA" id="ARBA00023065"/>
    </source>
</evidence>
<feature type="compositionally biased region" description="Polar residues" evidence="17">
    <location>
        <begin position="634"/>
        <end position="646"/>
    </location>
</feature>
<feature type="compositionally biased region" description="Polar residues" evidence="17">
    <location>
        <begin position="706"/>
        <end position="717"/>
    </location>
</feature>
<dbReference type="InterPro" id="IPR050599">
    <property type="entry name" value="VDCC_alpha-1_subunit"/>
</dbReference>
<dbReference type="Pfam" id="PF08763">
    <property type="entry name" value="Ca_chan_IQ"/>
    <property type="match status" value="1"/>
</dbReference>
<evidence type="ECO:0000256" key="13">
    <source>
        <dbReference type="ARBA" id="ARBA00023136"/>
    </source>
</evidence>
<dbReference type="GO" id="GO:0005891">
    <property type="term" value="C:voltage-gated calcium channel complex"/>
    <property type="evidence" value="ECO:0007669"/>
    <property type="project" value="InterPro"/>
</dbReference>
<keyword evidence="15" id="KW-0407">Ion channel</keyword>
<keyword evidence="2" id="KW-0813">Transport</keyword>
<dbReference type="InterPro" id="IPR002077">
    <property type="entry name" value="VDCCAlpha1"/>
</dbReference>
<evidence type="ECO:0000256" key="8">
    <source>
        <dbReference type="ARBA" id="ARBA00022737"/>
    </source>
</evidence>
<keyword evidence="5 16" id="KW-0107">Calcium channel</keyword>
<comment type="similarity">
    <text evidence="16">Belongs to the calcium channel alpha-1 subunit (TC 1.A.1.11) family.</text>
</comment>
<keyword evidence="4 16" id="KW-0109">Calcium transport</keyword>
<feature type="region of interest" description="Disordered" evidence="17">
    <location>
        <begin position="510"/>
        <end position="649"/>
    </location>
</feature>